<dbReference type="GO" id="GO:0005762">
    <property type="term" value="C:mitochondrial large ribosomal subunit"/>
    <property type="evidence" value="ECO:0007669"/>
    <property type="project" value="TreeGrafter"/>
</dbReference>
<proteinExistence type="inferred from homology"/>
<dbReference type="InterPro" id="IPR052143">
    <property type="entry name" value="Mitoribosomal_bL36m"/>
</dbReference>
<keyword evidence="6 7" id="KW-0687">Ribonucleoprotein</keyword>
<dbReference type="SUPFAM" id="SSF57840">
    <property type="entry name" value="Ribosomal protein L36"/>
    <property type="match status" value="1"/>
</dbReference>
<dbReference type="PANTHER" id="PTHR46909:SF1">
    <property type="entry name" value="LARGE RIBOSOMAL SUBUNIT PROTEIN BL36M"/>
    <property type="match status" value="1"/>
</dbReference>
<reference evidence="9" key="1">
    <citation type="journal article" date="2016" name="Proc. Natl. Acad. Sci. U.S.A.">
        <title>Comparative genomics of biotechnologically important yeasts.</title>
        <authorList>
            <person name="Riley R."/>
            <person name="Haridas S."/>
            <person name="Wolfe K.H."/>
            <person name="Lopes M.R."/>
            <person name="Hittinger C.T."/>
            <person name="Goeker M."/>
            <person name="Salamov A.A."/>
            <person name="Wisecaver J.H."/>
            <person name="Long T.M."/>
            <person name="Calvey C.H."/>
            <person name="Aerts A.L."/>
            <person name="Barry K.W."/>
            <person name="Choi C."/>
            <person name="Clum A."/>
            <person name="Coughlan A.Y."/>
            <person name="Deshpande S."/>
            <person name="Douglass A.P."/>
            <person name="Hanson S.J."/>
            <person name="Klenk H.-P."/>
            <person name="LaButti K.M."/>
            <person name="Lapidus A."/>
            <person name="Lindquist E.A."/>
            <person name="Lipzen A.M."/>
            <person name="Meier-Kolthoff J.P."/>
            <person name="Ohm R.A."/>
            <person name="Otillar R.P."/>
            <person name="Pangilinan J.L."/>
            <person name="Peng Y."/>
            <person name="Rokas A."/>
            <person name="Rosa C.A."/>
            <person name="Scheuner C."/>
            <person name="Sibirny A.A."/>
            <person name="Slot J.C."/>
            <person name="Stielow J.B."/>
            <person name="Sun H."/>
            <person name="Kurtzman C.P."/>
            <person name="Blackwell M."/>
            <person name="Grigoriev I.V."/>
            <person name="Jeffries T.W."/>
        </authorList>
    </citation>
    <scope>NUCLEOTIDE SEQUENCE [LARGE SCALE GENOMIC DNA]</scope>
    <source>
        <strain evidence="9">NRRL Y-1626</strain>
    </source>
</reference>
<gene>
    <name evidence="8" type="ORF">HANVADRAFT_52413</name>
</gene>
<dbReference type="OrthoDB" id="10265903at2759"/>
<sequence>MFKKIISKPQFNLKPVANVFLKPQPLLTKQQPIRNYCCNHTHSHIIPKAQTSQISQIINNSNRTFKTKVSVKKRCADCYFVRRKGVLKVYCKKFPRHKQRQG</sequence>
<keyword evidence="4 7" id="KW-0689">Ribosomal protein</keyword>
<dbReference type="GO" id="GO:0003735">
    <property type="term" value="F:structural constituent of ribosome"/>
    <property type="evidence" value="ECO:0007669"/>
    <property type="project" value="InterPro"/>
</dbReference>
<accession>A0A1B7TF93</accession>
<dbReference type="GO" id="GO:0006412">
    <property type="term" value="P:translation"/>
    <property type="evidence" value="ECO:0007669"/>
    <property type="project" value="InterPro"/>
</dbReference>
<evidence type="ECO:0000256" key="5">
    <source>
        <dbReference type="ARBA" id="ARBA00023128"/>
    </source>
</evidence>
<name>A0A1B7TF93_9ASCO</name>
<evidence type="ECO:0000256" key="4">
    <source>
        <dbReference type="ARBA" id="ARBA00022980"/>
    </source>
</evidence>
<dbReference type="PROSITE" id="PS00828">
    <property type="entry name" value="RIBOSOMAL_L36"/>
    <property type="match status" value="1"/>
</dbReference>
<keyword evidence="3" id="KW-0809">Transit peptide</keyword>
<evidence type="ECO:0000256" key="3">
    <source>
        <dbReference type="ARBA" id="ARBA00022946"/>
    </source>
</evidence>
<organism evidence="8 9">
    <name type="scientific">Hanseniaspora valbyensis NRRL Y-1626</name>
    <dbReference type="NCBI Taxonomy" id="766949"/>
    <lineage>
        <taxon>Eukaryota</taxon>
        <taxon>Fungi</taxon>
        <taxon>Dikarya</taxon>
        <taxon>Ascomycota</taxon>
        <taxon>Saccharomycotina</taxon>
        <taxon>Saccharomycetes</taxon>
        <taxon>Saccharomycodales</taxon>
        <taxon>Saccharomycodaceae</taxon>
        <taxon>Hanseniaspora</taxon>
    </lineage>
</organism>
<evidence type="ECO:0000256" key="7">
    <source>
        <dbReference type="RuleBase" id="RU000570"/>
    </source>
</evidence>
<dbReference type="HAMAP" id="MF_00251">
    <property type="entry name" value="Ribosomal_bL36"/>
    <property type="match status" value="1"/>
</dbReference>
<dbReference type="InterPro" id="IPR035977">
    <property type="entry name" value="Ribosomal_bL36_sp"/>
</dbReference>
<evidence type="ECO:0000313" key="9">
    <source>
        <dbReference type="Proteomes" id="UP000092321"/>
    </source>
</evidence>
<dbReference type="InterPro" id="IPR000473">
    <property type="entry name" value="Ribosomal_bL36"/>
</dbReference>
<keyword evidence="9" id="KW-1185">Reference proteome</keyword>
<dbReference type="EMBL" id="LXPE01000009">
    <property type="protein sequence ID" value="OBA27394.1"/>
    <property type="molecule type" value="Genomic_DNA"/>
</dbReference>
<dbReference type="NCBIfam" id="TIGR01022">
    <property type="entry name" value="rpmJ_bact"/>
    <property type="match status" value="1"/>
</dbReference>
<evidence type="ECO:0000313" key="8">
    <source>
        <dbReference type="EMBL" id="OBA27394.1"/>
    </source>
</evidence>
<dbReference type="Proteomes" id="UP000092321">
    <property type="component" value="Unassembled WGS sequence"/>
</dbReference>
<dbReference type="Pfam" id="PF00444">
    <property type="entry name" value="Ribosomal_L36"/>
    <property type="match status" value="1"/>
</dbReference>
<comment type="caution">
    <text evidence="8">The sequence shown here is derived from an EMBL/GenBank/DDBJ whole genome shotgun (WGS) entry which is preliminary data.</text>
</comment>
<comment type="subcellular location">
    <subcellularLocation>
        <location evidence="1">Mitochondrion</location>
    </subcellularLocation>
</comment>
<evidence type="ECO:0000256" key="2">
    <source>
        <dbReference type="ARBA" id="ARBA00007645"/>
    </source>
</evidence>
<dbReference type="AlphaFoldDB" id="A0A1B7TF93"/>
<evidence type="ECO:0000256" key="1">
    <source>
        <dbReference type="ARBA" id="ARBA00004173"/>
    </source>
</evidence>
<keyword evidence="5" id="KW-0496">Mitochondrion</keyword>
<evidence type="ECO:0000256" key="6">
    <source>
        <dbReference type="ARBA" id="ARBA00023274"/>
    </source>
</evidence>
<protein>
    <recommendedName>
        <fullName evidence="7">Ribosomal protein</fullName>
    </recommendedName>
</protein>
<comment type="similarity">
    <text evidence="2 7">Belongs to the bacterial ribosomal protein bL36 family.</text>
</comment>
<dbReference type="PANTHER" id="PTHR46909">
    <property type="entry name" value="39S RIBOSOMAL PROTEIN L36, MITOCHONDRIAL"/>
    <property type="match status" value="1"/>
</dbReference>